<sequence>MLEKLKKEKNYEVIMDDDDKGEIADIVGLSVNNKEKTLNIDVYHCKYSVDGKAGTRIDNFYAVCSQAQKSIKWMENTDMIFKQLQKRSNQRLKIKGIDRFEKGDSDMLDLLKRRAKKDLKVKMNVYIVQPGLSITKYREDGDTSKLLAAVESYLKETWNAPLTVYANSI</sequence>
<accession>A0ABZ0TKA7</accession>
<name>A0ABZ0TKA7_9SPHI</name>
<keyword evidence="2" id="KW-1185">Reference proteome</keyword>
<evidence type="ECO:0000313" key="1">
    <source>
        <dbReference type="EMBL" id="WPU93611.1"/>
    </source>
</evidence>
<protein>
    <submittedName>
        <fullName evidence="1">Uncharacterized protein</fullName>
    </submittedName>
</protein>
<dbReference type="EMBL" id="CP139558">
    <property type="protein sequence ID" value="WPU93611.1"/>
    <property type="molecule type" value="Genomic_DNA"/>
</dbReference>
<reference evidence="1 2" key="1">
    <citation type="submission" date="2023-11" db="EMBL/GenBank/DDBJ databases">
        <title>Analysis of the Genomes of Mucilaginibacter gossypii cycad 4 and M. sabulilitoris SNA2: microbes with the potential for plant growth promotion.</title>
        <authorList>
            <person name="Hirsch A.M."/>
            <person name="Humm E."/>
            <person name="Rubbi M."/>
            <person name="Del Vecchio G."/>
            <person name="Ha S.M."/>
            <person name="Pellegrini M."/>
            <person name="Gunsalus R.P."/>
        </authorList>
    </citation>
    <scope>NUCLEOTIDE SEQUENCE [LARGE SCALE GENOMIC DNA]</scope>
    <source>
        <strain evidence="1 2">SNA2</strain>
    </source>
</reference>
<organism evidence="1 2">
    <name type="scientific">Mucilaginibacter sabulilitoris</name>
    <dbReference type="NCBI Taxonomy" id="1173583"/>
    <lineage>
        <taxon>Bacteria</taxon>
        <taxon>Pseudomonadati</taxon>
        <taxon>Bacteroidota</taxon>
        <taxon>Sphingobacteriia</taxon>
        <taxon>Sphingobacteriales</taxon>
        <taxon>Sphingobacteriaceae</taxon>
        <taxon>Mucilaginibacter</taxon>
    </lineage>
</organism>
<evidence type="ECO:0000313" key="2">
    <source>
        <dbReference type="Proteomes" id="UP001324380"/>
    </source>
</evidence>
<dbReference type="RefSeq" id="WP_321562745.1">
    <property type="nucleotide sequence ID" value="NZ_CP139558.1"/>
</dbReference>
<proteinExistence type="predicted"/>
<dbReference type="Proteomes" id="UP001324380">
    <property type="component" value="Chromosome"/>
</dbReference>
<gene>
    <name evidence="1" type="ORF">SNE25_30290</name>
</gene>